<accession>A0AAE9XM53</accession>
<dbReference type="Gene3D" id="3.40.50.300">
    <property type="entry name" value="P-loop containing nucleotide triphosphate hydrolases"/>
    <property type="match status" value="1"/>
</dbReference>
<dbReference type="KEGG" id="gso:PH603_09695"/>
<evidence type="ECO:0000313" key="2">
    <source>
        <dbReference type="Proteomes" id="UP001217500"/>
    </source>
</evidence>
<keyword evidence="2" id="KW-1185">Reference proteome</keyword>
<dbReference type="RefSeq" id="WP_289502244.1">
    <property type="nucleotide sequence ID" value="NZ_CP116805.1"/>
</dbReference>
<dbReference type="GO" id="GO:0005886">
    <property type="term" value="C:plasma membrane"/>
    <property type="evidence" value="ECO:0007669"/>
    <property type="project" value="TreeGrafter"/>
</dbReference>
<name>A0AAE9XM53_9PROT</name>
<dbReference type="GO" id="GO:0006270">
    <property type="term" value="P:DNA replication initiation"/>
    <property type="evidence" value="ECO:0007669"/>
    <property type="project" value="TreeGrafter"/>
</dbReference>
<reference evidence="1" key="1">
    <citation type="submission" date="2023-01" db="EMBL/GenBank/DDBJ databases">
        <title>The genome sequence of Kordiimonadaceae bacterium 6D33.</title>
        <authorList>
            <person name="Liu Y."/>
        </authorList>
    </citation>
    <scope>NUCLEOTIDE SEQUENCE</scope>
    <source>
        <strain evidence="1">6D33</strain>
    </source>
</reference>
<protein>
    <submittedName>
        <fullName evidence="1">DnaA/Hda family protein</fullName>
    </submittedName>
</protein>
<dbReference type="PANTHER" id="PTHR30050">
    <property type="entry name" value="CHROMOSOMAL REPLICATION INITIATOR PROTEIN DNAA"/>
    <property type="match status" value="1"/>
</dbReference>
<dbReference type="AlphaFoldDB" id="A0AAE9XM53"/>
<dbReference type="Gene3D" id="1.10.8.60">
    <property type="match status" value="1"/>
</dbReference>
<dbReference type="EMBL" id="CP116805">
    <property type="protein sequence ID" value="WCL52811.1"/>
    <property type="molecule type" value="Genomic_DNA"/>
</dbReference>
<dbReference type="InterPro" id="IPR027417">
    <property type="entry name" value="P-loop_NTPase"/>
</dbReference>
<gene>
    <name evidence="1" type="ORF">PH603_09695</name>
</gene>
<evidence type="ECO:0000313" key="1">
    <source>
        <dbReference type="EMBL" id="WCL52811.1"/>
    </source>
</evidence>
<dbReference type="SUPFAM" id="SSF52540">
    <property type="entry name" value="P-loop containing nucleoside triphosphate hydrolases"/>
    <property type="match status" value="1"/>
</dbReference>
<proteinExistence type="predicted"/>
<organism evidence="1 2">
    <name type="scientific">Gimibacter soli</name>
    <dbReference type="NCBI Taxonomy" id="3024400"/>
    <lineage>
        <taxon>Bacteria</taxon>
        <taxon>Pseudomonadati</taxon>
        <taxon>Pseudomonadota</taxon>
        <taxon>Alphaproteobacteria</taxon>
        <taxon>Kordiimonadales</taxon>
        <taxon>Temperatibacteraceae</taxon>
        <taxon>Gimibacter</taxon>
    </lineage>
</organism>
<dbReference type="GO" id="GO:0003688">
    <property type="term" value="F:DNA replication origin binding"/>
    <property type="evidence" value="ECO:0007669"/>
    <property type="project" value="TreeGrafter"/>
</dbReference>
<sequence length="222" mass="24374">MSRQLPLDLTHSASFDLADFMVSSINRQAFDMIAGWPDWPAHAVALVGPAGCGKTHLGAAWATISDAVRAEPGMAPESIKAGAPVLIEDADRAGFDDTLLFHLFNWTRETGGRILFTARTAPTRWPVTLPDLKSRLATVPVMAIEAPDDDLLRMIVTKLFSDRQLQVDPAVIDYMMLRMDRSFDGARQLVAAMDARSLAGKREITKHLARECLDELSVAKES</sequence>
<dbReference type="PANTHER" id="PTHR30050:SF5">
    <property type="entry name" value="DNAA REGULATORY INACTIVATOR HDA"/>
    <property type="match status" value="1"/>
</dbReference>
<dbReference type="Proteomes" id="UP001217500">
    <property type="component" value="Chromosome"/>
</dbReference>